<organism evidence="2 3">
    <name type="scientific">Alloacidobacterium dinghuense</name>
    <dbReference type="NCBI Taxonomy" id="2763107"/>
    <lineage>
        <taxon>Bacteria</taxon>
        <taxon>Pseudomonadati</taxon>
        <taxon>Acidobacteriota</taxon>
        <taxon>Terriglobia</taxon>
        <taxon>Terriglobales</taxon>
        <taxon>Acidobacteriaceae</taxon>
        <taxon>Alloacidobacterium</taxon>
    </lineage>
</organism>
<evidence type="ECO:0000313" key="3">
    <source>
        <dbReference type="Proteomes" id="UP000515312"/>
    </source>
</evidence>
<comment type="similarity">
    <text evidence="1">Belongs to the phD/YefM antitoxin family.</text>
</comment>
<gene>
    <name evidence="2" type="ORF">H7849_16485</name>
</gene>
<sequence length="106" mass="12065">MAASALPVIDPDVKFVGVSKLRDLNATKLKEQRDETFVIQENDTPLSVLLSYKKFQEMREEFNAMLSMIEMLSNEAERASLLAAFEDIRSGRIRSLAEIEADLERE</sequence>
<dbReference type="RefSeq" id="WP_186740781.1">
    <property type="nucleotide sequence ID" value="NZ_CP060394.1"/>
</dbReference>
<proteinExistence type="inferred from homology"/>
<accession>A0A7G8BDU8</accession>
<evidence type="ECO:0000256" key="1">
    <source>
        <dbReference type="ARBA" id="ARBA00009981"/>
    </source>
</evidence>
<dbReference type="Proteomes" id="UP000515312">
    <property type="component" value="Chromosome"/>
</dbReference>
<evidence type="ECO:0000313" key="2">
    <source>
        <dbReference type="EMBL" id="QNI30718.1"/>
    </source>
</evidence>
<keyword evidence="3" id="KW-1185">Reference proteome</keyword>
<dbReference type="InterPro" id="IPR036165">
    <property type="entry name" value="YefM-like_sf"/>
</dbReference>
<dbReference type="AlphaFoldDB" id="A0A7G8BDU8"/>
<dbReference type="KEGG" id="adin:H7849_16485"/>
<evidence type="ECO:0008006" key="4">
    <source>
        <dbReference type="Google" id="ProtNLM"/>
    </source>
</evidence>
<dbReference type="SUPFAM" id="SSF143120">
    <property type="entry name" value="YefM-like"/>
    <property type="match status" value="1"/>
</dbReference>
<reference evidence="2 3" key="1">
    <citation type="submission" date="2020-08" db="EMBL/GenBank/DDBJ databases">
        <title>Edaphobacter telluris sp. nov. and Acidobacterium dinghuensis sp. nov., two acidobacteria isolated from forest soil.</title>
        <authorList>
            <person name="Fu J."/>
            <person name="Qiu L."/>
        </authorList>
    </citation>
    <scope>NUCLEOTIDE SEQUENCE [LARGE SCALE GENOMIC DNA]</scope>
    <source>
        <strain evidence="2">4Y35</strain>
    </source>
</reference>
<dbReference type="EMBL" id="CP060394">
    <property type="protein sequence ID" value="QNI30718.1"/>
    <property type="molecule type" value="Genomic_DNA"/>
</dbReference>
<protein>
    <recommendedName>
        <fullName evidence="4">Antitoxin</fullName>
    </recommendedName>
</protein>
<name>A0A7G8BDU8_9BACT</name>